<dbReference type="AlphaFoldDB" id="A0A6V8KQG7"/>
<proteinExistence type="predicted"/>
<dbReference type="EMBL" id="BLPG01000001">
    <property type="protein sequence ID" value="GFJ87422.1"/>
    <property type="molecule type" value="Genomic_DNA"/>
</dbReference>
<reference evidence="2 3" key="2">
    <citation type="submission" date="2020-03" db="EMBL/GenBank/DDBJ databases">
        <authorList>
            <person name="Ichikawa N."/>
            <person name="Kimura A."/>
            <person name="Kitahashi Y."/>
            <person name="Uohara A."/>
        </authorList>
    </citation>
    <scope>NUCLEOTIDE SEQUENCE [LARGE SCALE GENOMIC DNA]</scope>
    <source>
        <strain evidence="2 3">NBRC 108638</strain>
    </source>
</reference>
<protein>
    <submittedName>
        <fullName evidence="2">NAD-dependent epimerase</fullName>
    </submittedName>
</protein>
<gene>
    <name evidence="2" type="ORF">Prum_010640</name>
</gene>
<dbReference type="InterPro" id="IPR001509">
    <property type="entry name" value="Epimerase_deHydtase"/>
</dbReference>
<reference evidence="2 3" key="1">
    <citation type="submission" date="2020-03" db="EMBL/GenBank/DDBJ databases">
        <title>Whole genome shotgun sequence of Phytohabitans rumicis NBRC 108638.</title>
        <authorList>
            <person name="Komaki H."/>
            <person name="Tamura T."/>
        </authorList>
    </citation>
    <scope>NUCLEOTIDE SEQUENCE [LARGE SCALE GENOMIC DNA]</scope>
    <source>
        <strain evidence="2 3">NBRC 108638</strain>
    </source>
</reference>
<sequence>MSLHIVVGANHSATATARLLAESGDRIRMLSRRGGGPEHPLIERITADASDAAVLTELAQGAATLINCASPAYNRLPIETPPLAAALLAAAEYSGARYLNLSNIYGYGPVAGPITENLPLSPTTIKGRVRARMWHDAITLHEQGRIRYAEVRPGDFIGPGSVSMFNLMVAPAVLAGQPVHIPADLDAPHSWAYPGDVARLLVALSRDERTWGQAWHVPSISDGSVREVAVRFAEVTGSPVPDLVNMSPLDLHNLALADPILGEVPEMQYLYQRPAVLDASLATRTFDLKPTLLDDVLIETANALKGSA</sequence>
<accession>A0A6V8KQG7</accession>
<organism evidence="2 3">
    <name type="scientific">Phytohabitans rumicis</name>
    <dbReference type="NCBI Taxonomy" id="1076125"/>
    <lineage>
        <taxon>Bacteria</taxon>
        <taxon>Bacillati</taxon>
        <taxon>Actinomycetota</taxon>
        <taxon>Actinomycetes</taxon>
        <taxon>Micromonosporales</taxon>
        <taxon>Micromonosporaceae</taxon>
    </lineage>
</organism>
<dbReference type="SUPFAM" id="SSF51735">
    <property type="entry name" value="NAD(P)-binding Rossmann-fold domains"/>
    <property type="match status" value="1"/>
</dbReference>
<evidence type="ECO:0000259" key="1">
    <source>
        <dbReference type="Pfam" id="PF01370"/>
    </source>
</evidence>
<dbReference type="Proteomes" id="UP000482960">
    <property type="component" value="Unassembled WGS sequence"/>
</dbReference>
<feature type="domain" description="NAD-dependent epimerase/dehydratase" evidence="1">
    <location>
        <begin position="15"/>
        <end position="207"/>
    </location>
</feature>
<dbReference type="RefSeq" id="WP_173074366.1">
    <property type="nucleotide sequence ID" value="NZ_BAABJB010000033.1"/>
</dbReference>
<dbReference type="InterPro" id="IPR036291">
    <property type="entry name" value="NAD(P)-bd_dom_sf"/>
</dbReference>
<dbReference type="Pfam" id="PF01370">
    <property type="entry name" value="Epimerase"/>
    <property type="match status" value="1"/>
</dbReference>
<evidence type="ECO:0000313" key="2">
    <source>
        <dbReference type="EMBL" id="GFJ87422.1"/>
    </source>
</evidence>
<evidence type="ECO:0000313" key="3">
    <source>
        <dbReference type="Proteomes" id="UP000482960"/>
    </source>
</evidence>
<name>A0A6V8KQG7_9ACTN</name>
<keyword evidence="3" id="KW-1185">Reference proteome</keyword>
<dbReference type="Gene3D" id="3.40.50.720">
    <property type="entry name" value="NAD(P)-binding Rossmann-like Domain"/>
    <property type="match status" value="1"/>
</dbReference>
<comment type="caution">
    <text evidence="2">The sequence shown here is derived from an EMBL/GenBank/DDBJ whole genome shotgun (WGS) entry which is preliminary data.</text>
</comment>